<protein>
    <submittedName>
        <fullName evidence="5">Secreted protein</fullName>
    </submittedName>
</protein>
<dbReference type="Proteomes" id="UP000025227">
    <property type="component" value="Unplaced"/>
</dbReference>
<feature type="signal peptide" evidence="2">
    <location>
        <begin position="1"/>
        <end position="18"/>
    </location>
</feature>
<evidence type="ECO:0000313" key="5">
    <source>
        <dbReference type="WBParaSite" id="HCON_00029855-00001"/>
    </source>
</evidence>
<evidence type="ECO:0000313" key="4">
    <source>
        <dbReference type="Proteomes" id="UP000025227"/>
    </source>
</evidence>
<proteinExistence type="predicted"/>
<gene>
    <name evidence="3" type="ORF">HCOI_01047500</name>
</gene>
<dbReference type="EMBL" id="CAVP010058392">
    <property type="protein sequence ID" value="CDL94580.1"/>
    <property type="molecule type" value="Genomic_DNA"/>
</dbReference>
<evidence type="ECO:0000313" key="3">
    <source>
        <dbReference type="EMBL" id="CDL94580.1"/>
    </source>
</evidence>
<keyword evidence="4" id="KW-1185">Reference proteome</keyword>
<organism evidence="3">
    <name type="scientific">Haemonchus contortus</name>
    <name type="common">Barber pole worm</name>
    <dbReference type="NCBI Taxonomy" id="6289"/>
    <lineage>
        <taxon>Eukaryota</taxon>
        <taxon>Metazoa</taxon>
        <taxon>Ecdysozoa</taxon>
        <taxon>Nematoda</taxon>
        <taxon>Chromadorea</taxon>
        <taxon>Rhabditida</taxon>
        <taxon>Rhabditina</taxon>
        <taxon>Rhabditomorpha</taxon>
        <taxon>Strongyloidea</taxon>
        <taxon>Trichostrongylidae</taxon>
        <taxon>Haemonchus</taxon>
    </lineage>
</organism>
<reference evidence="3" key="1">
    <citation type="submission" date="2013-03" db="EMBL/GenBank/DDBJ databases">
        <authorList>
            <person name="Aslett M."/>
        </authorList>
    </citation>
    <scope>NUCLEOTIDE SEQUENCE [LARGE SCALE GENOMIC DNA]</scope>
    <source>
        <strain evidence="3">ISE/inbred ISE</strain>
    </source>
</reference>
<evidence type="ECO:0000256" key="2">
    <source>
        <dbReference type="SAM" id="SignalP"/>
    </source>
</evidence>
<reference evidence="5" key="3">
    <citation type="submission" date="2020-12" db="UniProtKB">
        <authorList>
            <consortium name="WormBaseParasite"/>
        </authorList>
    </citation>
    <scope>IDENTIFICATION</scope>
    <source>
        <strain evidence="5">MHco3</strain>
    </source>
</reference>
<feature type="region of interest" description="Disordered" evidence="1">
    <location>
        <begin position="57"/>
        <end position="76"/>
    </location>
</feature>
<name>W6NCJ1_HAECO</name>
<keyword evidence="2" id="KW-0732">Signal</keyword>
<evidence type="ECO:0000256" key="1">
    <source>
        <dbReference type="SAM" id="MobiDB-lite"/>
    </source>
</evidence>
<sequence length="151" mass="17094">MKLMVPVHVFLIFGLSYGGVVRRPPKKVGSVTTNNHSAPDSNQIDRYVREIRRDSKNSMLSNGPTKTGDPCILGDSNRGKRFSGERHDWKKGLLWNIGNLLQNIAELLGDKSKTTVEINKHKKAPFFDDTPFDGVDVDEKMELRTILPLYR</sequence>
<accession>W6NCJ1</accession>
<dbReference type="AlphaFoldDB" id="W6NCJ1"/>
<feature type="chain" id="PRO_5044739877" evidence="2">
    <location>
        <begin position="19"/>
        <end position="151"/>
    </location>
</feature>
<dbReference type="WBParaSite" id="HCON_00029855-00001">
    <property type="protein sequence ID" value="HCON_00029855-00001"/>
    <property type="gene ID" value="HCON_00029855"/>
</dbReference>
<reference evidence="3" key="2">
    <citation type="submission" date="2013-05" db="EMBL/GenBank/DDBJ databases">
        <title>The genome and transcriptome of Haemonchus contortus: a key model parasite for drug and vaccine discovery.</title>
        <authorList>
            <person name="Laing R."/>
            <person name="Kikuchi T."/>
            <person name="Martinelli A."/>
            <person name="Tsai I.J."/>
            <person name="Beech R.N."/>
            <person name="Redman E."/>
            <person name="Holroyd N."/>
            <person name="Bartley D.J."/>
            <person name="Beasley H."/>
            <person name="Britton C."/>
            <person name="Curran D."/>
            <person name="Devaney E."/>
            <person name="Gilabert A."/>
            <person name="Jackson F."/>
            <person name="Hunt M."/>
            <person name="Johnston S."/>
            <person name="Kryukov I."/>
            <person name="Li K."/>
            <person name="Morrison A.A."/>
            <person name="Reid A.J."/>
            <person name="Sargison N."/>
            <person name="Saunders G."/>
            <person name="Wasmuth J.D."/>
            <person name="Wolstenholme A."/>
            <person name="Berriman M."/>
            <person name="Gilleard J.S."/>
            <person name="Cotton J.A."/>
        </authorList>
    </citation>
    <scope>NUCLEOTIDE SEQUENCE [LARGE SCALE GENOMIC DNA]</scope>
    <source>
        <strain evidence="3">ISE/inbred ISE</strain>
    </source>
</reference>